<accession>A0ABT3A1J7</accession>
<keyword evidence="5" id="KW-1185">Reference proteome</keyword>
<evidence type="ECO:0000313" key="5">
    <source>
        <dbReference type="Proteomes" id="UP001526166"/>
    </source>
</evidence>
<protein>
    <submittedName>
        <fullName evidence="4">CBS domain-containing protein</fullName>
    </submittedName>
</protein>
<keyword evidence="1 2" id="KW-0129">CBS domain</keyword>
<dbReference type="InterPro" id="IPR000644">
    <property type="entry name" value="CBS_dom"/>
</dbReference>
<feature type="domain" description="CBS" evidence="3">
    <location>
        <begin position="11"/>
        <end position="69"/>
    </location>
</feature>
<sequence length="131" mass="14513">MSLHETLHMLVVRDMPVLQPDMPIRRAVAILVQENAAAAAVIDDSGALKGLLSQKDCFRPTLNASYYQEWTGTVADFMTTNLMTLSVSTDITDAAEAFLTHSFHLFPVLDGEQFVGMLKRSDLLKRLVEMG</sequence>
<dbReference type="RefSeq" id="WP_263848165.1">
    <property type="nucleotide sequence ID" value="NZ_JAOWKW010000009.1"/>
</dbReference>
<dbReference type="Gene3D" id="3.10.580.10">
    <property type="entry name" value="CBS-domain"/>
    <property type="match status" value="1"/>
</dbReference>
<reference evidence="4 5" key="1">
    <citation type="submission" date="2022-10" db="EMBL/GenBank/DDBJ databases">
        <title>Sinirhodobacter sp. nov., isolated from ocean surface sediments.</title>
        <authorList>
            <person name="He W."/>
            <person name="Wang L."/>
            <person name="Zhang D.-F."/>
        </authorList>
    </citation>
    <scope>NUCLEOTIDE SEQUENCE [LARGE SCALE GENOMIC DNA]</scope>
    <source>
        <strain evidence="4 5">WL0115</strain>
    </source>
</reference>
<dbReference type="Proteomes" id="UP001526166">
    <property type="component" value="Unassembled WGS sequence"/>
</dbReference>
<evidence type="ECO:0000256" key="2">
    <source>
        <dbReference type="PROSITE-ProRule" id="PRU00703"/>
    </source>
</evidence>
<feature type="domain" description="CBS" evidence="3">
    <location>
        <begin position="78"/>
        <end position="131"/>
    </location>
</feature>
<comment type="caution">
    <text evidence="4">The sequence shown here is derived from an EMBL/GenBank/DDBJ whole genome shotgun (WGS) entry which is preliminary data.</text>
</comment>
<gene>
    <name evidence="4" type="ORF">OE699_12125</name>
</gene>
<organism evidence="4 5">
    <name type="scientific">Sedimentimonas flavescens</name>
    <dbReference type="NCBI Taxonomy" id="2851012"/>
    <lineage>
        <taxon>Bacteria</taxon>
        <taxon>Pseudomonadati</taxon>
        <taxon>Pseudomonadota</taxon>
        <taxon>Alphaproteobacteria</taxon>
        <taxon>Rhodobacterales</taxon>
        <taxon>Rhodobacter group</taxon>
        <taxon>Sedimentimonas</taxon>
    </lineage>
</organism>
<name>A0ABT3A1J7_9RHOB</name>
<dbReference type="InterPro" id="IPR046342">
    <property type="entry name" value="CBS_dom_sf"/>
</dbReference>
<evidence type="ECO:0000313" key="4">
    <source>
        <dbReference type="EMBL" id="MCV2879594.1"/>
    </source>
</evidence>
<evidence type="ECO:0000256" key="1">
    <source>
        <dbReference type="ARBA" id="ARBA00023122"/>
    </source>
</evidence>
<dbReference type="Pfam" id="PF00571">
    <property type="entry name" value="CBS"/>
    <property type="match status" value="2"/>
</dbReference>
<dbReference type="SUPFAM" id="SSF54631">
    <property type="entry name" value="CBS-domain pair"/>
    <property type="match status" value="1"/>
</dbReference>
<dbReference type="EMBL" id="JAOWKW010000009">
    <property type="protein sequence ID" value="MCV2879594.1"/>
    <property type="molecule type" value="Genomic_DNA"/>
</dbReference>
<dbReference type="PANTHER" id="PTHR43080:SF26">
    <property type="entry name" value="REGULATORY PROTEIN"/>
    <property type="match status" value="1"/>
</dbReference>
<proteinExistence type="predicted"/>
<dbReference type="PANTHER" id="PTHR43080">
    <property type="entry name" value="CBS DOMAIN-CONTAINING PROTEIN CBSX3, MITOCHONDRIAL"/>
    <property type="match status" value="1"/>
</dbReference>
<evidence type="ECO:0000259" key="3">
    <source>
        <dbReference type="PROSITE" id="PS51371"/>
    </source>
</evidence>
<dbReference type="PROSITE" id="PS51371">
    <property type="entry name" value="CBS"/>
    <property type="match status" value="2"/>
</dbReference>
<dbReference type="InterPro" id="IPR051257">
    <property type="entry name" value="Diverse_CBS-Domain"/>
</dbReference>
<dbReference type="SMART" id="SM00116">
    <property type="entry name" value="CBS"/>
    <property type="match status" value="2"/>
</dbReference>